<dbReference type="Proteomes" id="UP001209318">
    <property type="component" value="Unassembled WGS sequence"/>
</dbReference>
<feature type="domain" description="Thioredoxin" evidence="1">
    <location>
        <begin position="3"/>
        <end position="85"/>
    </location>
</feature>
<dbReference type="CDD" id="cd02947">
    <property type="entry name" value="TRX_family"/>
    <property type="match status" value="1"/>
</dbReference>
<evidence type="ECO:0000313" key="2">
    <source>
        <dbReference type="EMBL" id="MCU9612848.1"/>
    </source>
</evidence>
<evidence type="ECO:0000313" key="3">
    <source>
        <dbReference type="Proteomes" id="UP001209318"/>
    </source>
</evidence>
<dbReference type="RefSeq" id="WP_263072059.1">
    <property type="nucleotide sequence ID" value="NZ_JAOUSF010000002.1"/>
</dbReference>
<accession>A0AAE3IQS4</accession>
<protein>
    <submittedName>
        <fullName evidence="2">Thioredoxin family protein</fullName>
    </submittedName>
</protein>
<gene>
    <name evidence="2" type="ORF">OEV98_04705</name>
</gene>
<dbReference type="AlphaFoldDB" id="A0AAE3IQS4"/>
<dbReference type="InterPro" id="IPR013766">
    <property type="entry name" value="Thioredoxin_domain"/>
</dbReference>
<proteinExistence type="predicted"/>
<dbReference type="SUPFAM" id="SSF52833">
    <property type="entry name" value="Thioredoxin-like"/>
    <property type="match status" value="1"/>
</dbReference>
<dbReference type="EMBL" id="JAOUSF010000002">
    <property type="protein sequence ID" value="MCU9612848.1"/>
    <property type="molecule type" value="Genomic_DNA"/>
</dbReference>
<organism evidence="2 3">
    <name type="scientific">Perspicuibacillus lycopersici</name>
    <dbReference type="NCBI Taxonomy" id="1325689"/>
    <lineage>
        <taxon>Bacteria</taxon>
        <taxon>Bacillati</taxon>
        <taxon>Bacillota</taxon>
        <taxon>Bacilli</taxon>
        <taxon>Bacillales</taxon>
        <taxon>Bacillaceae</taxon>
        <taxon>Perspicuibacillus</taxon>
    </lineage>
</organism>
<name>A0AAE3IQS4_9BACI</name>
<dbReference type="Gene3D" id="3.40.30.10">
    <property type="entry name" value="Glutaredoxin"/>
    <property type="match status" value="1"/>
</dbReference>
<dbReference type="Pfam" id="PF00085">
    <property type="entry name" value="Thioredoxin"/>
    <property type="match status" value="1"/>
</dbReference>
<keyword evidence="3" id="KW-1185">Reference proteome</keyword>
<comment type="caution">
    <text evidence="2">The sequence shown here is derived from an EMBL/GenBank/DDBJ whole genome shotgun (WGS) entry which is preliminary data.</text>
</comment>
<reference evidence="2" key="1">
    <citation type="submission" date="2022-10" db="EMBL/GenBank/DDBJ databases">
        <title>Description of Fervidibacillus gen. nov. in the family Fervidibacillaceae fam. nov. with two species, Fervidibacillus albus sp. nov., and Fervidibacillus halotolerans sp. nov., isolated from tidal flat sediments.</title>
        <authorList>
            <person name="Kwon K.K."/>
            <person name="Yang S.-H."/>
        </authorList>
    </citation>
    <scope>NUCLEOTIDE SEQUENCE</scope>
    <source>
        <strain evidence="2">JCM 19140</strain>
    </source>
</reference>
<dbReference type="InterPro" id="IPR036249">
    <property type="entry name" value="Thioredoxin-like_sf"/>
</dbReference>
<evidence type="ECO:0000259" key="1">
    <source>
        <dbReference type="Pfam" id="PF00085"/>
    </source>
</evidence>
<sequence>MEQWTKAEFYQRLHSGESGALYLFTPMCGTCQVASKMLSVVEEILPKFEFGKADLNYLPEIAEEFLVESVPCLLIYEDKKVKEKIYAFQSVLYLYEKLKN</sequence>